<proteinExistence type="predicted"/>
<dbReference type="EMBL" id="JBAHYK010002085">
    <property type="protein sequence ID" value="KAL0565885.1"/>
    <property type="molecule type" value="Genomic_DNA"/>
</dbReference>
<protein>
    <submittedName>
        <fullName evidence="1">Uncharacterized protein</fullName>
    </submittedName>
</protein>
<gene>
    <name evidence="1" type="ORF">V5O48_016134</name>
</gene>
<accession>A0ABR3ESL7</accession>
<reference evidence="1 2" key="1">
    <citation type="submission" date="2024-02" db="EMBL/GenBank/DDBJ databases">
        <title>A draft genome for the cacao thread blight pathogen Marasmius crinis-equi.</title>
        <authorList>
            <person name="Cohen S.P."/>
            <person name="Baruah I.K."/>
            <person name="Amoako-Attah I."/>
            <person name="Bukari Y."/>
            <person name="Meinhardt L.W."/>
            <person name="Bailey B.A."/>
        </authorList>
    </citation>
    <scope>NUCLEOTIDE SEQUENCE [LARGE SCALE GENOMIC DNA]</scope>
    <source>
        <strain evidence="1 2">GH-76</strain>
    </source>
</reference>
<keyword evidence="2" id="KW-1185">Reference proteome</keyword>
<organism evidence="1 2">
    <name type="scientific">Marasmius crinis-equi</name>
    <dbReference type="NCBI Taxonomy" id="585013"/>
    <lineage>
        <taxon>Eukaryota</taxon>
        <taxon>Fungi</taxon>
        <taxon>Dikarya</taxon>
        <taxon>Basidiomycota</taxon>
        <taxon>Agaricomycotina</taxon>
        <taxon>Agaricomycetes</taxon>
        <taxon>Agaricomycetidae</taxon>
        <taxon>Agaricales</taxon>
        <taxon>Marasmiineae</taxon>
        <taxon>Marasmiaceae</taxon>
        <taxon>Marasmius</taxon>
    </lineage>
</organism>
<evidence type="ECO:0000313" key="1">
    <source>
        <dbReference type="EMBL" id="KAL0565885.1"/>
    </source>
</evidence>
<evidence type="ECO:0000313" key="2">
    <source>
        <dbReference type="Proteomes" id="UP001465976"/>
    </source>
</evidence>
<dbReference type="Proteomes" id="UP001465976">
    <property type="component" value="Unassembled WGS sequence"/>
</dbReference>
<feature type="non-terminal residue" evidence="1">
    <location>
        <position position="90"/>
    </location>
</feature>
<name>A0ABR3ESL7_9AGAR</name>
<sequence length="90" mass="10343">MSRMTLNLKKFSHHGMSSHSLETLSWRVASASSTIPQFFRAKREGEYRTFDEISTVQIFSRRDVPDTHTVELAGTTIENEQRPSDNDRGK</sequence>
<comment type="caution">
    <text evidence="1">The sequence shown here is derived from an EMBL/GenBank/DDBJ whole genome shotgun (WGS) entry which is preliminary data.</text>
</comment>